<evidence type="ECO:0008006" key="3">
    <source>
        <dbReference type="Google" id="ProtNLM"/>
    </source>
</evidence>
<proteinExistence type="predicted"/>
<protein>
    <recommendedName>
        <fullName evidence="3">Transposase</fullName>
    </recommendedName>
</protein>
<dbReference type="EMBL" id="AP025516">
    <property type="protein sequence ID" value="BDD87854.1"/>
    <property type="molecule type" value="Genomic_DNA"/>
</dbReference>
<name>A0ABM7WA74_9BACT</name>
<evidence type="ECO:0000313" key="1">
    <source>
        <dbReference type="EMBL" id="BDD87854.1"/>
    </source>
</evidence>
<keyword evidence="2" id="KW-1185">Reference proteome</keyword>
<dbReference type="Proteomes" id="UP000830055">
    <property type="component" value="Chromosome"/>
</dbReference>
<evidence type="ECO:0000313" key="2">
    <source>
        <dbReference type="Proteomes" id="UP000830055"/>
    </source>
</evidence>
<accession>A0ABM7WA74</accession>
<organism evidence="1 2">
    <name type="scientific">Desulfofustis limnaeus</name>
    <dbReference type="NCBI Taxonomy" id="2740163"/>
    <lineage>
        <taxon>Bacteria</taxon>
        <taxon>Pseudomonadati</taxon>
        <taxon>Thermodesulfobacteriota</taxon>
        <taxon>Desulfobulbia</taxon>
        <taxon>Desulfobulbales</taxon>
        <taxon>Desulfocapsaceae</taxon>
        <taxon>Desulfofustis</taxon>
    </lineage>
</organism>
<reference evidence="1 2" key="1">
    <citation type="submission" date="2022-01" db="EMBL/GenBank/DDBJ databases">
        <title>Desulfofustis limnae sp. nov., a novel mesophilic sulfate-reducing bacterium isolated from marsh soil.</title>
        <authorList>
            <person name="Watanabe M."/>
            <person name="Takahashi A."/>
            <person name="Kojima H."/>
            <person name="Fukui M."/>
        </authorList>
    </citation>
    <scope>NUCLEOTIDE SEQUENCE [LARGE SCALE GENOMIC DNA]</scope>
    <source>
        <strain evidence="1 2">PPLL</strain>
    </source>
</reference>
<gene>
    <name evidence="1" type="ORF">DPPLL_22190</name>
</gene>
<sequence>MFLDQELKNIREAKNRVSICCDLHRRLVDIEIREMYRGTRRTISTLTLGLAVAEQILRFLREEKFRRR</sequence>
<dbReference type="RefSeq" id="WP_284151267.1">
    <property type="nucleotide sequence ID" value="NZ_AP025516.1"/>
</dbReference>